<dbReference type="Gene3D" id="2.60.120.10">
    <property type="entry name" value="Jelly Rolls"/>
    <property type="match status" value="1"/>
</dbReference>
<dbReference type="PROSITE" id="PS01124">
    <property type="entry name" value="HTH_ARAC_FAMILY_2"/>
    <property type="match status" value="1"/>
</dbReference>
<proteinExistence type="predicted"/>
<dbReference type="PROSITE" id="PS00041">
    <property type="entry name" value="HTH_ARAC_FAMILY_1"/>
    <property type="match status" value="1"/>
</dbReference>
<keyword evidence="3" id="KW-0804">Transcription</keyword>
<dbReference type="PANTHER" id="PTHR43280">
    <property type="entry name" value="ARAC-FAMILY TRANSCRIPTIONAL REGULATOR"/>
    <property type="match status" value="1"/>
</dbReference>
<dbReference type="SMART" id="SM00342">
    <property type="entry name" value="HTH_ARAC"/>
    <property type="match status" value="1"/>
</dbReference>
<dbReference type="Pfam" id="PF07883">
    <property type="entry name" value="Cupin_2"/>
    <property type="match status" value="1"/>
</dbReference>
<dbReference type="Gene3D" id="1.10.10.60">
    <property type="entry name" value="Homeodomain-like"/>
    <property type="match status" value="2"/>
</dbReference>
<dbReference type="EMBL" id="VCNI01000001">
    <property type="protein sequence ID" value="TMU56278.1"/>
    <property type="molecule type" value="Genomic_DNA"/>
</dbReference>
<feature type="domain" description="HTH araC/xylS-type" evidence="4">
    <location>
        <begin position="179"/>
        <end position="278"/>
    </location>
</feature>
<comment type="caution">
    <text evidence="5">The sequence shown here is derived from an EMBL/GenBank/DDBJ whole genome shotgun (WGS) entry which is preliminary data.</text>
</comment>
<keyword evidence="6" id="KW-1185">Reference proteome</keyword>
<protein>
    <submittedName>
        <fullName evidence="5">Helix-turn-helix domain-containing protein</fullName>
    </submittedName>
</protein>
<dbReference type="InterPro" id="IPR014710">
    <property type="entry name" value="RmlC-like_jellyroll"/>
</dbReference>
<evidence type="ECO:0000256" key="2">
    <source>
        <dbReference type="ARBA" id="ARBA00023125"/>
    </source>
</evidence>
<keyword evidence="1" id="KW-0805">Transcription regulation</keyword>
<sequence>MKVYSFKIPKKPGENIIVQKDQGPAFYDKLHQHEEIQMSLIVQGNGKLIVGDSVHSFTSGDCFVVGSHIPHLFKSDQSTDRVQMISVFFALDSFGDSFFKLQEMEELQAFFSYAETGYKLQSQLDEVAIAMQGIHSKGHFARFMTLMQLLKTMSGSKGQRLASFVHSKEISHDHGERLRVVFDFVMGNFDQKVDLETVAKLAHMTPNAFCRFFKQRTNKTFFKFLSEIRIEHVCQLLNQNKDLSVVEAAHASGFNSISNFNKTFKDIKGINPTKYRKEIS</sequence>
<dbReference type="InterPro" id="IPR009057">
    <property type="entry name" value="Homeodomain-like_sf"/>
</dbReference>
<dbReference type="InterPro" id="IPR013096">
    <property type="entry name" value="Cupin_2"/>
</dbReference>
<evidence type="ECO:0000256" key="3">
    <source>
        <dbReference type="ARBA" id="ARBA00023163"/>
    </source>
</evidence>
<dbReference type="RefSeq" id="WP_138832562.1">
    <property type="nucleotide sequence ID" value="NZ_VCNI01000001.1"/>
</dbReference>
<organism evidence="5 6">
    <name type="scientific">Flagellimonas algicola</name>
    <dbReference type="NCBI Taxonomy" id="2583815"/>
    <lineage>
        <taxon>Bacteria</taxon>
        <taxon>Pseudomonadati</taxon>
        <taxon>Bacteroidota</taxon>
        <taxon>Flavobacteriia</taxon>
        <taxon>Flavobacteriales</taxon>
        <taxon>Flavobacteriaceae</taxon>
        <taxon>Flagellimonas</taxon>
    </lineage>
</organism>
<evidence type="ECO:0000313" key="5">
    <source>
        <dbReference type="EMBL" id="TMU56278.1"/>
    </source>
</evidence>
<dbReference type="SUPFAM" id="SSF46689">
    <property type="entry name" value="Homeodomain-like"/>
    <property type="match status" value="2"/>
</dbReference>
<evidence type="ECO:0000259" key="4">
    <source>
        <dbReference type="PROSITE" id="PS01124"/>
    </source>
</evidence>
<dbReference type="Pfam" id="PF12833">
    <property type="entry name" value="HTH_18"/>
    <property type="match status" value="1"/>
</dbReference>
<gene>
    <name evidence="5" type="ORF">FGG15_01690</name>
</gene>
<dbReference type="InterPro" id="IPR018062">
    <property type="entry name" value="HTH_AraC-typ_CS"/>
</dbReference>
<dbReference type="Proteomes" id="UP000751614">
    <property type="component" value="Unassembled WGS sequence"/>
</dbReference>
<dbReference type="InterPro" id="IPR011051">
    <property type="entry name" value="RmlC_Cupin_sf"/>
</dbReference>
<keyword evidence="2" id="KW-0238">DNA-binding</keyword>
<evidence type="ECO:0000256" key="1">
    <source>
        <dbReference type="ARBA" id="ARBA00023015"/>
    </source>
</evidence>
<name>A0ABY2WMR3_9FLAO</name>
<dbReference type="PANTHER" id="PTHR43280:SF27">
    <property type="entry name" value="TRANSCRIPTIONAL REGULATOR MTLR"/>
    <property type="match status" value="1"/>
</dbReference>
<reference evidence="5 6" key="1">
    <citation type="submission" date="2019-05" db="EMBL/GenBank/DDBJ databases">
        <title>Flagellimonas sp. AsT0115, sp. nov., isolated from a marine red algae, Asparagopsis taxiformis.</title>
        <authorList>
            <person name="Kim J."/>
            <person name="Jeong S.E."/>
            <person name="Jeon C.O."/>
        </authorList>
    </citation>
    <scope>NUCLEOTIDE SEQUENCE [LARGE SCALE GENOMIC DNA]</scope>
    <source>
        <strain evidence="5 6">AsT0115</strain>
    </source>
</reference>
<dbReference type="InterPro" id="IPR018060">
    <property type="entry name" value="HTH_AraC"/>
</dbReference>
<accession>A0ABY2WMR3</accession>
<dbReference type="SUPFAM" id="SSF51182">
    <property type="entry name" value="RmlC-like cupins"/>
    <property type="match status" value="1"/>
</dbReference>
<evidence type="ECO:0000313" key="6">
    <source>
        <dbReference type="Proteomes" id="UP000751614"/>
    </source>
</evidence>